<keyword evidence="6" id="KW-0472">Membrane</keyword>
<comment type="function">
    <text evidence="1">Assembles around the rod to form the L-ring and probably protects the motor/basal body from shearing forces during rotation.</text>
</comment>
<dbReference type="Pfam" id="PF02107">
    <property type="entry name" value="FlgH"/>
    <property type="match status" value="1"/>
</dbReference>
<dbReference type="AlphaFoldDB" id="A0A0E2B746"/>
<keyword evidence="5" id="KW-0732">Signal</keyword>
<keyword evidence="9" id="KW-0969">Cilium</keyword>
<dbReference type="EMBL" id="AHMY02000012">
    <property type="protein sequence ID" value="EKO17162.1"/>
    <property type="molecule type" value="Genomic_DNA"/>
</dbReference>
<comment type="caution">
    <text evidence="9">The sequence shown here is derived from an EMBL/GenBank/DDBJ whole genome shotgun (WGS) entry which is preliminary data.</text>
</comment>
<comment type="similarity">
    <text evidence="4">Belongs to the FlgH family.</text>
</comment>
<evidence type="ECO:0000256" key="3">
    <source>
        <dbReference type="ARBA" id="ARBA00004442"/>
    </source>
</evidence>
<keyword evidence="9" id="KW-0966">Cell projection</keyword>
<name>A0A0E2B746_9LEPT</name>
<dbReference type="GO" id="GO:0009427">
    <property type="term" value="C:bacterial-type flagellum basal body, distal rod, L ring"/>
    <property type="evidence" value="ECO:0007669"/>
    <property type="project" value="InterPro"/>
</dbReference>
<evidence type="ECO:0000256" key="5">
    <source>
        <dbReference type="ARBA" id="ARBA00022729"/>
    </source>
</evidence>
<evidence type="ECO:0000256" key="8">
    <source>
        <dbReference type="ARBA" id="ARBA00023237"/>
    </source>
</evidence>
<keyword evidence="9" id="KW-0282">Flagellum</keyword>
<reference evidence="9 10" key="1">
    <citation type="submission" date="2012-10" db="EMBL/GenBank/DDBJ databases">
        <authorList>
            <person name="Harkins D.M."/>
            <person name="Durkin A.S."/>
            <person name="Brinkac L.M."/>
            <person name="Selengut J.D."/>
            <person name="Sanka R."/>
            <person name="DePew J."/>
            <person name="Purushe J."/>
            <person name="Peacock S.J."/>
            <person name="Thaipadungpanit J."/>
            <person name="Wuthiekanun V.W."/>
            <person name="Day N.P."/>
            <person name="Vinetz J.M."/>
            <person name="Sutton G.G."/>
            <person name="Nelson W.C."/>
            <person name="Fouts D.E."/>
        </authorList>
    </citation>
    <scope>NUCLEOTIDE SEQUENCE [LARGE SCALE GENOMIC DNA]</scope>
    <source>
        <strain evidence="9 10">H1</strain>
    </source>
</reference>
<proteinExistence type="inferred from homology"/>
<evidence type="ECO:0000256" key="7">
    <source>
        <dbReference type="ARBA" id="ARBA00023143"/>
    </source>
</evidence>
<organism evidence="9 10">
    <name type="scientific">Leptospira kirschneri str. H1</name>
    <dbReference type="NCBI Taxonomy" id="1049966"/>
    <lineage>
        <taxon>Bacteria</taxon>
        <taxon>Pseudomonadati</taxon>
        <taxon>Spirochaetota</taxon>
        <taxon>Spirochaetia</taxon>
        <taxon>Leptospirales</taxon>
        <taxon>Leptospiraceae</taxon>
        <taxon>Leptospira</taxon>
    </lineage>
</organism>
<dbReference type="Proteomes" id="UP000006253">
    <property type="component" value="Unassembled WGS sequence"/>
</dbReference>
<keyword evidence="8" id="KW-0998">Cell outer membrane</keyword>
<evidence type="ECO:0000313" key="9">
    <source>
        <dbReference type="EMBL" id="EKO17162.1"/>
    </source>
</evidence>
<dbReference type="GO" id="GO:0003774">
    <property type="term" value="F:cytoskeletal motor activity"/>
    <property type="evidence" value="ECO:0007669"/>
    <property type="project" value="InterPro"/>
</dbReference>
<evidence type="ECO:0000256" key="6">
    <source>
        <dbReference type="ARBA" id="ARBA00023136"/>
    </source>
</evidence>
<accession>A0A0E2B746</accession>
<dbReference type="PANTHER" id="PTHR34933:SF1">
    <property type="entry name" value="FLAGELLAR L-RING PROTEIN"/>
    <property type="match status" value="1"/>
</dbReference>
<dbReference type="GO" id="GO:0071973">
    <property type="term" value="P:bacterial-type flagellum-dependent cell motility"/>
    <property type="evidence" value="ECO:0007669"/>
    <property type="project" value="InterPro"/>
</dbReference>
<evidence type="ECO:0000256" key="2">
    <source>
        <dbReference type="ARBA" id="ARBA00004117"/>
    </source>
</evidence>
<dbReference type="PANTHER" id="PTHR34933">
    <property type="entry name" value="FLAGELLAR L-RING PROTEIN"/>
    <property type="match status" value="1"/>
</dbReference>
<comment type="subcellular location">
    <subcellularLocation>
        <location evidence="2">Bacterial flagellum basal body</location>
    </subcellularLocation>
    <subcellularLocation>
        <location evidence="3">Cell outer membrane</location>
    </subcellularLocation>
</comment>
<evidence type="ECO:0000313" key="10">
    <source>
        <dbReference type="Proteomes" id="UP000006253"/>
    </source>
</evidence>
<evidence type="ECO:0000256" key="1">
    <source>
        <dbReference type="ARBA" id="ARBA00002591"/>
    </source>
</evidence>
<keyword evidence="7" id="KW-0975">Bacterial flagellum</keyword>
<dbReference type="RefSeq" id="WP_004764409.1">
    <property type="nucleotide sequence ID" value="NZ_AHMY02000012.1"/>
</dbReference>
<dbReference type="GO" id="GO:0009279">
    <property type="term" value="C:cell outer membrane"/>
    <property type="evidence" value="ECO:0007669"/>
    <property type="project" value="UniProtKB-SubCell"/>
</dbReference>
<evidence type="ECO:0000256" key="4">
    <source>
        <dbReference type="ARBA" id="ARBA00006929"/>
    </source>
</evidence>
<sequence>MKIYKRNVAPTSGILDTNILSSFFLNLKFIERLTDRKYIVFFLSILKSLRQKLGISLKDCSTNCSLTNLISKFQKSSLIYVDVNLKYYLEKLNIVDIKIFMTRFAIFFSCLFFLGNNFSLNAQESSLWTDKNPYSVRQSMKVGSTLYVKIRNGLQAEFELESNADETLTLKAMPDKKIVPDMPSYNNDRTITRKNKGKIKSIGKIKGNLTVLVTAIDPNTGLLTVQGQKVNVINGEENSLLLSGTVSPEFVEKDLSIDSDKIANLQLNFNGKIKPQQVSPPISIKTITNPDGSVTAKAELSEEEKQKLILNQLNRLLGESQ</sequence>
<protein>
    <submittedName>
        <fullName evidence="9">Flagellar L-ring protein FlgH</fullName>
    </submittedName>
</protein>
<dbReference type="InterPro" id="IPR000527">
    <property type="entry name" value="Flag_Lring"/>
</dbReference>
<gene>
    <name evidence="9" type="primary">flgH</name>
    <name evidence="9" type="ORF">LEP1GSC081_3511</name>
</gene>